<feature type="disulfide bond" evidence="14">
    <location>
        <begin position="3700"/>
        <end position="3709"/>
    </location>
</feature>
<feature type="disulfide bond" evidence="14">
    <location>
        <begin position="621"/>
        <end position="630"/>
    </location>
</feature>
<dbReference type="InterPro" id="IPR001881">
    <property type="entry name" value="EGF-like_Ca-bd_dom"/>
</dbReference>
<feature type="domain" description="EGF-like" evidence="18">
    <location>
        <begin position="3138"/>
        <end position="3175"/>
    </location>
</feature>
<feature type="disulfide bond" evidence="14">
    <location>
        <begin position="4460"/>
        <end position="4477"/>
    </location>
</feature>
<dbReference type="GO" id="GO:0048871">
    <property type="term" value="P:multicellular organismal-level homeostasis"/>
    <property type="evidence" value="ECO:0007669"/>
    <property type="project" value="UniProtKB-ARBA"/>
</dbReference>
<feature type="domain" description="EGF-like" evidence="18">
    <location>
        <begin position="5208"/>
        <end position="5252"/>
    </location>
</feature>
<dbReference type="CDD" id="cd00054">
    <property type="entry name" value="EGF_CA"/>
    <property type="match status" value="43"/>
</dbReference>
<dbReference type="GO" id="GO:0008593">
    <property type="term" value="P:regulation of Notch signaling pathway"/>
    <property type="evidence" value="ECO:0007669"/>
    <property type="project" value="UniProtKB-ARBA"/>
</dbReference>
<feature type="domain" description="EGF-like" evidence="18">
    <location>
        <begin position="595"/>
        <end position="631"/>
    </location>
</feature>
<feature type="domain" description="EGF-like" evidence="18">
    <location>
        <begin position="2438"/>
        <end position="2476"/>
    </location>
</feature>
<feature type="domain" description="EGF-like" evidence="18">
    <location>
        <begin position="6290"/>
        <end position="6329"/>
    </location>
</feature>
<evidence type="ECO:0000256" key="11">
    <source>
        <dbReference type="ARBA" id="ARBA00023136"/>
    </source>
</evidence>
<feature type="disulfide bond" evidence="14">
    <location>
        <begin position="6087"/>
        <end position="6096"/>
    </location>
</feature>
<feature type="disulfide bond" evidence="14">
    <location>
        <begin position="5466"/>
        <end position="5475"/>
    </location>
</feature>
<feature type="disulfide bond" evidence="14">
    <location>
        <begin position="584"/>
        <end position="593"/>
    </location>
</feature>
<comment type="caution">
    <text evidence="14">Lacks conserved residue(s) required for the propagation of feature annotation.</text>
</comment>
<evidence type="ECO:0000256" key="10">
    <source>
        <dbReference type="ARBA" id="ARBA00022989"/>
    </source>
</evidence>
<feature type="domain" description="EGF-like" evidence="18">
    <location>
        <begin position="6213"/>
        <end position="6250"/>
    </location>
</feature>
<feature type="disulfide bond" evidence="14">
    <location>
        <begin position="3296"/>
        <end position="3306"/>
    </location>
</feature>
<feature type="domain" description="EGF-like" evidence="18">
    <location>
        <begin position="1871"/>
        <end position="1907"/>
    </location>
</feature>
<dbReference type="GO" id="GO:0051241">
    <property type="term" value="P:negative regulation of multicellular organismal process"/>
    <property type="evidence" value="ECO:0007669"/>
    <property type="project" value="UniProtKB-ARBA"/>
</dbReference>
<feature type="domain" description="EGF-like" evidence="18">
    <location>
        <begin position="5025"/>
        <end position="5061"/>
    </location>
</feature>
<dbReference type="InterPro" id="IPR013320">
    <property type="entry name" value="ConA-like_dom_sf"/>
</dbReference>
<feature type="domain" description="EGF-like" evidence="18">
    <location>
        <begin position="1127"/>
        <end position="1168"/>
    </location>
</feature>
<feature type="disulfide bond" evidence="14">
    <location>
        <begin position="4175"/>
        <end position="4184"/>
    </location>
</feature>
<dbReference type="CDD" id="cd00110">
    <property type="entry name" value="LamG"/>
    <property type="match status" value="1"/>
</dbReference>
<feature type="disulfide bond" evidence="14">
    <location>
        <begin position="1502"/>
        <end position="1511"/>
    </location>
</feature>
<feature type="domain" description="EGF-like" evidence="18">
    <location>
        <begin position="1950"/>
        <end position="1994"/>
    </location>
</feature>
<feature type="disulfide bond" evidence="14">
    <location>
        <begin position="2194"/>
        <end position="2203"/>
    </location>
</feature>
<feature type="domain" description="EGF-like" evidence="18">
    <location>
        <begin position="4045"/>
        <end position="4081"/>
    </location>
</feature>
<keyword evidence="2" id="KW-0217">Developmental protein</keyword>
<feature type="region of interest" description="Disordered" evidence="15">
    <location>
        <begin position="845"/>
        <end position="895"/>
    </location>
</feature>
<feature type="domain" description="EGF-like" evidence="18">
    <location>
        <begin position="1086"/>
        <end position="1125"/>
    </location>
</feature>
<evidence type="ECO:0000256" key="6">
    <source>
        <dbReference type="ARBA" id="ARBA00022692"/>
    </source>
</evidence>
<dbReference type="GO" id="GO:0060562">
    <property type="term" value="P:epithelial tube morphogenesis"/>
    <property type="evidence" value="ECO:0007669"/>
    <property type="project" value="UniProtKB-ARBA"/>
</dbReference>
<dbReference type="FunFam" id="2.10.25.10:FF:000434">
    <property type="entry name" value="Predicted protein"/>
    <property type="match status" value="3"/>
</dbReference>
<feature type="compositionally biased region" description="Polar residues" evidence="15">
    <location>
        <begin position="3878"/>
        <end position="3891"/>
    </location>
</feature>
<feature type="domain" description="EGF-like" evidence="18">
    <location>
        <begin position="1361"/>
        <end position="1396"/>
    </location>
</feature>
<evidence type="ECO:0000256" key="8">
    <source>
        <dbReference type="ARBA" id="ARBA00022737"/>
    </source>
</evidence>
<dbReference type="GO" id="GO:0016324">
    <property type="term" value="C:apical plasma membrane"/>
    <property type="evidence" value="ECO:0007669"/>
    <property type="project" value="UniProtKB-SubCell"/>
</dbReference>
<dbReference type="GO" id="GO:0009792">
    <property type="term" value="P:embryo development ending in birth or egg hatching"/>
    <property type="evidence" value="ECO:0007669"/>
    <property type="project" value="UniProtKB-ARBA"/>
</dbReference>
<feature type="transmembrane region" description="Helical" evidence="16">
    <location>
        <begin position="773"/>
        <end position="799"/>
    </location>
</feature>
<name>A0A1I8FZM3_9PLAT</name>
<feature type="domain" description="EGF-like" evidence="18">
    <location>
        <begin position="4834"/>
        <end position="4869"/>
    </location>
</feature>
<feature type="domain" description="EGF-like" evidence="18">
    <location>
        <begin position="6136"/>
        <end position="6174"/>
    </location>
</feature>
<feature type="domain" description="EGF-like" evidence="18">
    <location>
        <begin position="4986"/>
        <end position="5023"/>
    </location>
</feature>
<dbReference type="GO" id="GO:0048598">
    <property type="term" value="P:embryonic morphogenesis"/>
    <property type="evidence" value="ECO:0007669"/>
    <property type="project" value="UniProtKB-ARBA"/>
</dbReference>
<feature type="domain" description="EGF-like" evidence="18">
    <location>
        <begin position="6059"/>
        <end position="6097"/>
    </location>
</feature>
<dbReference type="InterPro" id="IPR013032">
    <property type="entry name" value="EGF-like_CS"/>
</dbReference>
<feature type="disulfide bond" evidence="14">
    <location>
        <begin position="3202"/>
        <end position="3211"/>
    </location>
</feature>
<dbReference type="InterPro" id="IPR051022">
    <property type="entry name" value="Notch_Cell-Fate_Det"/>
</dbReference>
<dbReference type="InterPro" id="IPR001791">
    <property type="entry name" value="Laminin_G"/>
</dbReference>
<dbReference type="GO" id="GO:0030182">
    <property type="term" value="P:neuron differentiation"/>
    <property type="evidence" value="ECO:0007669"/>
    <property type="project" value="UniProtKB-ARBA"/>
</dbReference>
<keyword evidence="4 14" id="KW-0245">EGF-like domain</keyword>
<feature type="compositionally biased region" description="Low complexity" evidence="15">
    <location>
        <begin position="904"/>
        <end position="916"/>
    </location>
</feature>
<dbReference type="PROSITE" id="PS50026">
    <property type="entry name" value="EGF_3"/>
    <property type="match status" value="62"/>
</dbReference>
<feature type="domain" description="EGF-like" evidence="18">
    <location>
        <begin position="1437"/>
        <end position="1474"/>
    </location>
</feature>
<dbReference type="GO" id="GO:0009952">
    <property type="term" value="P:anterior/posterior pattern specification"/>
    <property type="evidence" value="ECO:0007669"/>
    <property type="project" value="UniProtKB-ARBA"/>
</dbReference>
<feature type="disulfide bond" evidence="14">
    <location>
        <begin position="6068"/>
        <end position="6085"/>
    </location>
</feature>
<feature type="compositionally biased region" description="Low complexity" evidence="15">
    <location>
        <begin position="166"/>
        <end position="183"/>
    </location>
</feature>
<feature type="domain" description="EGF-like" evidence="18">
    <location>
        <begin position="6176"/>
        <end position="6211"/>
    </location>
</feature>
<feature type="domain" description="EGF-like" evidence="18">
    <location>
        <begin position="5"/>
        <end position="41"/>
    </location>
</feature>
<feature type="domain" description="EGF-like" evidence="18">
    <location>
        <begin position="6252"/>
        <end position="6288"/>
    </location>
</feature>
<dbReference type="PROSITE" id="PS01186">
    <property type="entry name" value="EGF_2"/>
    <property type="match status" value="34"/>
</dbReference>
<feature type="domain" description="EGF-like" evidence="18">
    <location>
        <begin position="4949"/>
        <end position="4984"/>
    </location>
</feature>
<feature type="domain" description="EGF-like" evidence="18">
    <location>
        <begin position="1909"/>
        <end position="1948"/>
    </location>
</feature>
<feature type="compositionally biased region" description="Low complexity" evidence="15">
    <location>
        <begin position="5821"/>
        <end position="5875"/>
    </location>
</feature>
<dbReference type="PROSITE" id="PS50025">
    <property type="entry name" value="LAM_G_DOMAIN"/>
    <property type="match status" value="2"/>
</dbReference>
<feature type="disulfide bond" evidence="14">
    <location>
        <begin position="1938"/>
        <end position="1947"/>
    </location>
</feature>
<feature type="disulfide bond" evidence="14">
    <location>
        <begin position="1386"/>
        <end position="1395"/>
    </location>
</feature>
<feature type="region of interest" description="Disordered" evidence="15">
    <location>
        <begin position="274"/>
        <end position="338"/>
    </location>
</feature>
<dbReference type="GO" id="GO:0030097">
    <property type="term" value="P:hemopoiesis"/>
    <property type="evidence" value="ECO:0007669"/>
    <property type="project" value="UniProtKB-ARBA"/>
</dbReference>
<feature type="disulfide bond" evidence="14">
    <location>
        <begin position="4953"/>
        <end position="4963"/>
    </location>
</feature>
<feature type="transmembrane region" description="Helical" evidence="16">
    <location>
        <begin position="1013"/>
        <end position="1036"/>
    </location>
</feature>
<evidence type="ECO:0000256" key="7">
    <source>
        <dbReference type="ARBA" id="ARBA00022729"/>
    </source>
</evidence>
<feature type="domain" description="EGF-like" evidence="18">
    <location>
        <begin position="3292"/>
        <end position="3327"/>
    </location>
</feature>
<sequence length="6620" mass="696421">IRKPSTTPCGSFECINGEVCNDTGNDSFCSCPWPYSGDACNITDDHTEVLPGKLICRQPDVVERNKRPDSTESALNDGHHYIDATAYLNAGINTGDEELGDMSGTNASSVVVAEQQIESVHHEQQAAADDKEDNKSKKRSKEENPKSSAKMSLISKTSSKLRKLLKTTPAAAGQSASQAGTSGLKNTVEEADPNATGEDQEENQAADFGGNSGDDFYCAPDANQTPDSDLVADGGESADDVYVAPDAHQTPEPVAEQQLSENTTASNPVELDEFYACPDNPLDQSSSQATQPPDQPPSKPPTSGGSKPKPNPKPRHLQKPQKQQQRQQSSVPPPLPERHAMRTQNQLLVPARLDAKDKANLKRRIREKSKRFSIHDGALYYRVTNKDDSQRMRPEDHRRVLFTEEEVRDKIRSLHSKGSHVGVNSTVSLFTARYYADIPVTPIAMAVVESCDRPRTMSSRHQSYLSNLSAIVIGFSYCFCLLSAAGSAKDTIQQLDPDGVDDFSLLNRQRRETCDSLECVNGGICNSSEPVCSCPKPYSGDNCSVTDDYCSKLQPDMGIDSLPVCLNGGLCSPIETEPFFNCSCSINYTGNRCELFEACSIRKPCSNGLCVGTSSGKNCSCFAGWTGASCATNVNDCQTGLCKNGGECIDGNSTYTCNCSKTDFSGPNCTNPINDCQPNPCMNNGTCVDGLRNFTCQCLAGFSGRNCSIDHPDCIPNPCPANSACLERSNRSLYGIPSLPAPFNGQFRYSLAAGYVCDKGYGSELLKERHMGIGIGAAAGFAACALLAVIIILAVLGAYKHASHSQNAAGDGIMSPSRLEARPSQAHPTTATSIYVAPDVAAADVGNSKKAPAKPPKPGSKKKQQQQPPALPIRNKKPLQTTSPGTSEESETVYDTIENDSSVPAQQPQPLGQQQQTNAALPTKIDVNSQRCELDVADCSPNPCTKGGQGALCLERSNRTLYGRSDLPWPFNETFSYSLASGFVCLCPTGDKACSADIRRYPEIKPPDSDTGISSAVTIVLGVALGALLIVVLSVVAPAVFTAVYRTLPLLILVLTLAWHRASCASVSEDLSSGSDEDANELARTRRAACSEGDCKNGGICWPGAVTSSTPPCLCTEAYTGKYCTNRIKYCQTDSGGPCQNGGTCSETDASPWYHCSCVPGYTGTDCEINIDDCASKPCANGLCSDLVNDYSCSCFTGWEGRNCSINHNDCPTGACLNGGRCIDGNGTFSCDCSHVDFQGATCSSKIDDCASRPCQHGGKCIDGVRSFTCDCTDTGFSGNRCQNNINDCASKPCINGLCSDLVKNYSCSCFTGWEGRNCSINHNDCPTGACLNGGRCIDGNGTFTCDCTDTGFAGDRCQNNIDDCASKPCANGLCTDLVKNYSCSCFTGWEGRNCSVDTDYCLSGPCQNGGVCSDGNSTFSCDCSRVDFQGDTCSSKIDDCASSPCQHGGRCIDGVRNYTCDCSATDFNGPNCQSRIDDCASNPCSHNATCIDGLRDFNCSCFSGYSGKNCSVDVPDCSPNPCEYKGACLERSNQALYLVENSSLPAPFNDSFSYALAAGFVCLCPRVSSESSWFSITWLSRRGHSGKARAPIPLVPERPTRRYGRRVGAAQGDPTKVAEESSDSEDPASSSTPSPTGRFGSRGLAGAVTAVAELLLAEGRDAALALGSACAFPWALDCAPLLPEMPGKRAPPRSASKETVGSRWSSRRASSSLLGAIRTNVLRSTIRSTPMEIPSSTWPFVAPWFRPQQPRQQLQGAPPLNYWSFHRPARLVALGLQSLQHPWLARHQEGDRLRPDYSPAFQPIGTVNTLGIREYVEQYHGLQVGEPDPHTQIRPKPLDRVASAGAQYLRRHVRDQPERLSGSGHQPQRVRSRVNRSVCAHASNCTDGLASFTCHCLPGYEGPTCSVDIDECERFGQPCQNGAVCKDLVADYACTGCPAEFGGKNCSVRLTGCDSSPCQNNATCEPLLLRELPSPAHGYRCTCKPGWSGPQCNETTLASFNGTSSFSANFTTADCTFELSFRTSLAHFDLTSESALTTPVSCCCSFNASSSVIGRADWPISDSLASTDWLTLSVSLTNGSATLSRSESVVSQMPGAQLVDELSNSFKPNSRMSVRVGGESGSGIDGGGFRGCVRDLRLVTNDSTLVATETTAESSNATWGVCSRSVQCGSPSPCEAKTSSMCSDVWNDFVCHCAADFGGRNCSVELPSFSLGVGGSVSSARFASAAGVSSVYGGDSWTIELRLVTLSRGAFLLLLGDPSDSATTPRLLATIDASGRLSAQILYGNGSEIVALTSSNSVATGEYVSVKISVSISGRSLSLSVSSSVRSASLSSASPLPQLSGQLIIGGFSGLLAALAPPPIESSGTKGRSRRSLPALPTSISSTLSTNLTGFRGIIASPKLNGLKPLILGSVDFNVTDLLPGAVAASETESITDGVVNEDVCTNWEPCQNNATCINVFYNKFSCECETGWRSADCSVRDHCVPGLEDCPNGTQCVNLEPRGYECRTTATFQSSTKLKLSASRFNEALTSLTGWARTRELNFQLLSMTNSDGRQLFVEAKSGHLRVSLDNKHAMSDFSIATGFPFTFGVRFFTERRLELSAKFNGTDAATTFSESHDFAPLTLDSAAVVVLGDSGFKGCLGNVRLNGYLVPLVNRSLPSDTPGFSWSATDADSIISPTPGCHGDVVCKTGVCQNSGRCSDMWNKYVCDCKDGFSGPTCSAVASVPSVGGIIGIVAGVVVVAGIIVAIVLVAKFTTLFRPSASSDLQSQSKLDPTTGVRVGHLRSKSAKPVPQERARTPSSLTGAIRPGKRRTCSGTFLNSAARDGPEGAPLQCGRKANPLAWHESGADDRHARASPGRAGYMSLLRYALGMHNPERLPFRTPAYRGTSSSLCTSVPSVIDCLQPRSDEDANELARTRRAACSEGDCKNGGTCWPGPVTSSTPPCLCTEAYTGTYCTVRINFCATTSDGSTSSSNPCQNGGTCSNTDASPWYHCSCVYGYTGETHAAEYRDSAWGMIGNSGLNPGGFLSRGSFVAVICMVSFFLLAFNQYPFVLAAGLEPAPCDPSLYGLKCQNGGTCTSKVGSSNYSCICVTGFEGRHCEININNCASHPCINGLCSDLVNDYSCSCYRGWQGRNCNVDHNNCFYGACLNDGRCLDGNETFTCNCSDTGFNGSRCEVNIDDCASKPCANGLCTDLVKDYSCSCFTGWEGKNCSVDTDYCLSGPCQNGGVCSDGNSTFSCDCTSIDFQDSTCSSWIDNCLSSPCQNEGKCIDEVRNYTCDCTDTGFTGDWCENKINECYDQPCINGLCIDLVQNYSCTCFTGWEGTNCSVDTDYCLSKPCRNGGVCKDGNSTYTCDCSRVDFQGDTCSSKIEDCASSPCQHGGGCTDGVRSFTCDCLPGYEGPTCSVDINECERFGQPCQNGDVCKDLVADYACTGCPAHFGGKNCSVLLPQYSFGISGLVSSASFASLPNASSVSGGDSWTIELRLVTLSRGAFLLLLGDPSDSATTPRLLATIDRSGRLSAQLLHSNGSDIAALTSSDSVATGSFVSVKISVSISGRSLSLSVSSSVRSASLSSASPLPQLSGQLIIGGFNGATAASAPPLSRNDRSRRSVWDPNLSSSVANVTAFRGIIGSTRINGITALLLSSPAATLQESFPGAIKPSGSTNVVLGKLAEKVCERFKPCENGATCHDIFYNNFVCECHSGYHGKDCSKDIPDCDLNPCGEGFCCFEKSNASLYNSSDLPSPFNSSFSFSRASGSVCLPGCEESRFTSSAATQVTEGSLSALKDVYIATSAIFSISAVLASLFAWPKLKNRCWNKNRPVEAGRTAPVATELGRLPDSTYAVADRQHESTIVTGEYDYIGSSGQNVADIVQTPAEAATNSGWQDDSQPGQQAPKPRPRVELFNPDGEASAESYAKLDIVYSVSETAGKLQFQESFISTGSLVMMFLFISLSTTFSSVSSVQKLKSCTYSSCKNGGYCWPHPTDTSPPCVCPEPYSGSHCTVRIKYCSTEPSKCQNGGTCSSKDSSPWYSCSCAPGFTGQNCETNIDDCQPNPCKNGATCIDGINSYSCKCYDGFDSTDCSNEIIDCTPNRCHNHGICLERSNKYLYEKPSLPPPFNGTFNYSLAAGFVCQCPKGAYGDTCSINPNDCLKPDTNRSVCAHASSCTDGLASFTCHCLPGYEGPTCSVDIDECERVPCQNGAVCKDLVADYACTGCPAEFGGKNCSVRLTGCDSSPCQNNATCEPLLLQELPSPAHGHRCTCKPGWSGPQCNETTLVSFSGTSSFSANFTTTADCTFELSFRTTLAHFDLVRLSSHWGDIRVGAHDSSLVLLFFNASSSVIGRVAWPISDSLASADWLTLSVSLTNGSATLSRSESGVSQLPRAQLVDGLSDSFKPNSRMSVRVGGESGSGIDGGGFRGCVRDLRLVTNDSTLVATETTAESSNATWGVCSRSVQCGSPSPCEAKTSSMCSDVWNDFVCHCAADFGGRNCSVELPSFSLGVGGSVSSARFASAAGVSSVYGGDSWTIELRLVTLSRAAFLLLLGDPSDLATTPRLLVTIDHDGRLSAQLLHGNGSLIAGLTSPDSVANGSFVSVKISVSISGRSLSLSVSSSVRSASLSIASPLPQLSGQLIIGGFSGAKPAPAPSPGVDPQTKRFHLDREASRSQLLPASTLVFLKLRRAHEVKHRRSVGQIRLERPNRCSSWTPETGRNAAVSTGGTHFSAAGTHFSAAGTHFSAAGTHFSAAGTHLSAAGSHFSAAGTYFSAAGTHFSAAGTHFSAAGTYFSAAGTHFSAAGTHFSATGTHFSAAGTYFSAAGTIFRHTEAIFFFKTGHNNIRVDDCASKPCANGLCSDLVKNYSCSCFTGWEGRNCSVDTDYCLSGPCQNGGVCSDGNSTFTCDCSRVDFQGATCSSKIDDCASSPCQHGGRCTDGVRSFTCDCTDTGFTGDRCQSNIDDCASKPCINGLCSDLVKNYSCSCFTGWEGRKCSINHNDCPTGACLNGGRCIDGNGTFTCDCSATDFNGPNCQSRIDDCASNPCSHNATCTDGHRDFSCSCFSGYSGKTCSDDVPDCSPNPCKFGAACLQRSNQALYGKPTLQAPFNGSFRYALAAGFVCLCQNGTYGETCSINPNDCLDPATNRSVCAHASNCTDGLASFTCHCLPGYEGPTCSVDINECERFGQPCQNGAVCKDLVADYACTGCPAEFGGKNCSVRLTGCDSSPCQMNEKCKPLLLRELPSPAHGYRCTCKPGWSGPQCNETTLASFSGSTAFRVLLDSSKLSTTTDCTFELSFRTSLAHFDLVRLSSHWGDIRVGAHDSSLVLLFFNASSSVIGRAAWPISDSLASTDWLTLSVSLTNGSAKLSRSESGVSQLPGAQLVDGLSDSFKPNSRMSVRVGGESGSGIDGGGFRGCVRDLRLVTGNSTLVSTETTAESSNATWGVCSRSVQCGSPSPCEAKTSSMCSDVWNDFVCHCAADFGGRNCSVELPSFSLGVGGSVSSAMFASAAGVSSVYGGDSWTIELRLVTLSRGAFLLLLGDPSDSATTPRLLATIDHDGRLSAQLLHGNGSDIAALTSSDSVATGSFVSVKISVSISGRSLSLSVSSSVRSASLSSASPLPQLSGQLIIGGFSGLRAAPDPLSSRRADQGDLCQCSAGWHGANCNKADSAKQTKQEIGNNASLALIAGSCAAAVAAIAAFVAPGAGAPGAGALAGAPGAAPLVLAPLVLAPLVLAPLVLAPLVLAPLVLAPLVLAPLVLAPLPLVLAPLVLAPLVLAPLVLAPLVLKPLVLKPLVLAPLVLAPLKLKADDHNSGSKSTIRSRDFSARGASTRGASTRAPAPGAPAARGASTRGASQGASTRGASRGASTRGAAPGAPAPGRSRGASTRGASTRGASTRGASTRGASTRGASTRGASTRGHQGRPAPGAPAPGAPGAPALSVSFPFFSLATFPGSLPENLCQLVRYLKATGRATIHFLDSPEGDRAGYTGTTRSPCATPQHQLPVVTRGSDEDAGELARARRAACSEGDCENGGICWPGAVTASTPPCLCTAGYTGEHCKSRINFCATTSDGTKNSKNPCLNGATCSNTDASPWYHCSCAPGYTGTNCEINIDDCASKPCANGLCSDLVNDYSCSCFTGWEGRNCNINHNDCPTGVCLNGGRCIDGNGTSFTCDCTDTGFAGDRCQNNIDDCASKPCINGLCTDLVKNYSCSCFTGWEGRNCSVDTDYCLSGPCQNGGVCRDGNSTFTCDCSHIDFQGDTCSSKIDDCASSPCQHGGRCTDGVRSFTCDCLPGYEGSTCSVDINECERFGQPCQNGAVCKDLVADYACTGCPAKFGGKNCSVLLPLYSFGISGLVSSASFASLPNASTVSGGDSWTIELRLVTLSRGAFLLLLGDPSDSATTPRLLVTIDHDGHLSAQLLHSNGSHIAALTSPVSVTTGSFVSVKIYVSISGRSLSLSVSSSVSSASLSSASPLPQLSGQLIIGGFSGAKPAPAPSFNPSRRSRRSMAALPTDIARLLSSNISAFRGVIGATKINSDRALIFEQNDSSWTDRLPAAIVASESVGVAFITEAETPCKTSKSCILVFLKLRRAHDEKHRSPWVWDRFDLNGPTGVRVGHLRPDGMPPCPQEVFF</sequence>
<dbReference type="InterPro" id="IPR009030">
    <property type="entry name" value="Growth_fac_rcpt_cys_sf"/>
</dbReference>
<feature type="disulfide bond" evidence="14">
    <location>
        <begin position="565"/>
        <end position="582"/>
    </location>
</feature>
<evidence type="ECO:0000256" key="12">
    <source>
        <dbReference type="ARBA" id="ARBA00023157"/>
    </source>
</evidence>
<feature type="disulfide bond" evidence="14">
    <location>
        <begin position="1195"/>
        <end position="1204"/>
    </location>
</feature>
<keyword evidence="13" id="KW-0325">Glycoprotein</keyword>
<feature type="disulfide bond" evidence="14">
    <location>
        <begin position="6278"/>
        <end position="6287"/>
    </location>
</feature>
<dbReference type="GO" id="GO:0048638">
    <property type="term" value="P:regulation of developmental growth"/>
    <property type="evidence" value="ECO:0007669"/>
    <property type="project" value="UniProtKB-ARBA"/>
</dbReference>
<feature type="transmembrane region" description="Helical" evidence="16">
    <location>
        <begin position="5670"/>
        <end position="5690"/>
    </location>
</feature>
<feature type="disulfide bond" evidence="14">
    <location>
        <begin position="4479"/>
        <end position="4488"/>
    </location>
</feature>
<evidence type="ECO:0000256" key="9">
    <source>
        <dbReference type="ARBA" id="ARBA00022782"/>
    </source>
</evidence>
<feature type="transmembrane region" description="Helical" evidence="16">
    <location>
        <begin position="5702"/>
        <end position="5722"/>
    </location>
</feature>
<feature type="disulfide bond" evidence="14">
    <location>
        <begin position="31"/>
        <end position="40"/>
    </location>
</feature>
<feature type="domain" description="EGF-like" evidence="18">
    <location>
        <begin position="1322"/>
        <end position="1359"/>
    </location>
</feature>
<keyword evidence="8" id="KW-0677">Repeat</keyword>
<feature type="domain" description="EGF-like" evidence="18">
    <location>
        <begin position="3329"/>
        <end position="3366"/>
    </location>
</feature>
<dbReference type="FunFam" id="2.10.25.10:FF:000004">
    <property type="entry name" value="Neurogenic locus notch 1"/>
    <property type="match status" value="1"/>
</dbReference>
<feature type="region of interest" description="Disordered" evidence="15">
    <location>
        <begin position="5798"/>
        <end position="5922"/>
    </location>
</feature>
<feature type="disulfide bond" evidence="14">
    <location>
        <begin position="6180"/>
        <end position="6190"/>
    </location>
</feature>
<dbReference type="FunFam" id="2.10.25.10:FF:000118">
    <property type="entry name" value="protein delta homolog 2"/>
    <property type="match status" value="2"/>
</dbReference>
<feature type="domain" description="EGF-like" evidence="18">
    <location>
        <begin position="1476"/>
        <end position="1512"/>
    </location>
</feature>
<feature type="domain" description="EGF-like" evidence="18">
    <location>
        <begin position="1398"/>
        <end position="1435"/>
    </location>
</feature>
<feature type="disulfide bond" evidence="14">
    <location>
        <begin position="6201"/>
        <end position="6210"/>
    </location>
</feature>
<keyword evidence="10 16" id="KW-1133">Transmembrane helix</keyword>
<dbReference type="GO" id="GO:0051049">
    <property type="term" value="P:regulation of transport"/>
    <property type="evidence" value="ECO:0007669"/>
    <property type="project" value="UniProtKB-ARBA"/>
</dbReference>
<feature type="domain" description="EGF-like" evidence="18">
    <location>
        <begin position="510"/>
        <end position="544"/>
    </location>
</feature>
<dbReference type="GO" id="GO:0019904">
    <property type="term" value="F:protein domain specific binding"/>
    <property type="evidence" value="ECO:0007669"/>
    <property type="project" value="UniProtKB-ARBA"/>
</dbReference>
<evidence type="ECO:0000256" key="1">
    <source>
        <dbReference type="ARBA" id="ARBA00004247"/>
    </source>
</evidence>
<evidence type="ECO:0000256" key="15">
    <source>
        <dbReference type="SAM" id="MobiDB-lite"/>
    </source>
</evidence>
<feature type="disulfide bond" evidence="14">
    <location>
        <begin position="1115"/>
        <end position="1124"/>
    </location>
</feature>
<proteinExistence type="predicted"/>
<feature type="disulfide bond" evidence="14">
    <location>
        <begin position="2708"/>
        <end position="2717"/>
    </location>
</feature>
<feature type="disulfide bond" evidence="14">
    <location>
        <begin position="534"/>
        <end position="543"/>
    </location>
</feature>
<dbReference type="GO" id="GO:0080090">
    <property type="term" value="P:regulation of primary metabolic process"/>
    <property type="evidence" value="ECO:0007669"/>
    <property type="project" value="UniProtKB-ARBA"/>
</dbReference>
<feature type="disulfide bond" evidence="14">
    <location>
        <begin position="2175"/>
        <end position="2192"/>
    </location>
</feature>
<dbReference type="GO" id="GO:0005911">
    <property type="term" value="C:cell-cell junction"/>
    <property type="evidence" value="ECO:0007669"/>
    <property type="project" value="UniProtKB-ARBA"/>
</dbReference>
<feature type="disulfide bond" evidence="14">
    <location>
        <begin position="6319"/>
        <end position="6328"/>
    </location>
</feature>
<dbReference type="FunFam" id="2.10.25.10:FF:000472">
    <property type="entry name" value="Uncharacterized protein, isoform A"/>
    <property type="match status" value="4"/>
</dbReference>
<feature type="disulfide bond" evidence="14">
    <location>
        <begin position="4033"/>
        <end position="4042"/>
    </location>
</feature>
<dbReference type="PANTHER" id="PTHR24049">
    <property type="entry name" value="CRUMBS FAMILY MEMBER"/>
    <property type="match status" value="1"/>
</dbReference>
<dbReference type="SMART" id="SM00179">
    <property type="entry name" value="EGF_CA"/>
    <property type="match status" value="52"/>
</dbReference>
<dbReference type="GO" id="GO:0051240">
    <property type="term" value="P:positive regulation of multicellular organismal process"/>
    <property type="evidence" value="ECO:0007669"/>
    <property type="project" value="UniProtKB-ARBA"/>
</dbReference>
<feature type="disulfide bond" evidence="14">
    <location>
        <begin position="3991"/>
        <end position="4000"/>
    </location>
</feature>
<feature type="disulfide bond" evidence="14">
    <location>
        <begin position="1174"/>
        <end position="1184"/>
    </location>
</feature>
<feature type="disulfide bond" evidence="14">
    <location>
        <begin position="1289"/>
        <end position="1299"/>
    </location>
</feature>
<keyword evidence="3" id="KW-1003">Cell membrane</keyword>
<keyword evidence="6 16" id="KW-0812">Transmembrane</keyword>
<dbReference type="Pfam" id="PF12661">
    <property type="entry name" value="hEGF"/>
    <property type="match status" value="9"/>
</dbReference>
<dbReference type="GO" id="GO:0009967">
    <property type="term" value="P:positive regulation of signal transduction"/>
    <property type="evidence" value="ECO:0007669"/>
    <property type="project" value="UniProtKB-ARBA"/>
</dbReference>
<feature type="compositionally biased region" description="Basic and acidic residues" evidence="15">
    <location>
        <begin position="120"/>
        <end position="145"/>
    </location>
</feature>
<feature type="domain" description="EGF-like" evidence="18">
    <location>
        <begin position="4187"/>
        <end position="4224"/>
    </location>
</feature>
<feature type="domain" description="EGF-like" evidence="18">
    <location>
        <begin position="4144"/>
        <end position="4185"/>
    </location>
</feature>
<feature type="domain" description="EGF-like" evidence="18">
    <location>
        <begin position="3368"/>
        <end position="3404"/>
    </location>
</feature>
<dbReference type="InterPro" id="IPR018097">
    <property type="entry name" value="EGF_Ca-bd_CS"/>
</dbReference>
<feature type="disulfide bond" evidence="14">
    <location>
        <begin position="2466"/>
        <end position="2475"/>
    </location>
</feature>
<feature type="disulfide bond" evidence="14">
    <location>
        <begin position="4859"/>
        <end position="4868"/>
    </location>
</feature>
<evidence type="ECO:0000256" key="16">
    <source>
        <dbReference type="SAM" id="Phobius"/>
    </source>
</evidence>
<dbReference type="SUPFAM" id="SSF57196">
    <property type="entry name" value="EGF/Laminin"/>
    <property type="match status" value="40"/>
</dbReference>
<feature type="disulfide bond" evidence="14">
    <location>
        <begin position="698"/>
        <end position="707"/>
    </location>
</feature>
<dbReference type="FunFam" id="2.10.25.10:FF:000122">
    <property type="entry name" value="Protein crumbs homolog 2"/>
    <property type="match status" value="4"/>
</dbReference>
<feature type="disulfide bond" evidence="14">
    <location>
        <begin position="2945"/>
        <end position="2954"/>
    </location>
</feature>
<feature type="region of interest" description="Disordered" evidence="15">
    <location>
        <begin position="120"/>
        <end position="262"/>
    </location>
</feature>
<dbReference type="WBParaSite" id="maker-uti_cns_0000444-snap-gene-1.1-mRNA-1">
    <property type="protein sequence ID" value="maker-uti_cns_0000444-snap-gene-1.1-mRNA-1"/>
    <property type="gene ID" value="maker-uti_cns_0000444-snap-gene-1.1"/>
</dbReference>
<accession>A0A1I8FZM3</accession>
<dbReference type="FunFam" id="2.10.25.10:FF:000208">
    <property type="entry name" value="Crumbs 2, cell polarity complex component"/>
    <property type="match status" value="4"/>
</dbReference>
<feature type="domain" description="EGF-like" evidence="18">
    <location>
        <begin position="4226"/>
        <end position="4270"/>
    </location>
</feature>
<feature type="domain" description="EGF-like" evidence="18">
    <location>
        <begin position="4450"/>
        <end position="4489"/>
    </location>
</feature>
<feature type="disulfide bond" evidence="14">
    <location>
        <begin position="3181"/>
        <end position="3191"/>
    </location>
</feature>
<feature type="domain" description="EGF-like" evidence="18">
    <location>
        <begin position="3177"/>
        <end position="3212"/>
    </location>
</feature>
<feature type="domain" description="EGF-like" evidence="18">
    <location>
        <begin position="3057"/>
        <end position="3099"/>
    </location>
</feature>
<feature type="disulfide bond" evidence="14">
    <location>
        <begin position="1897"/>
        <end position="1906"/>
    </location>
</feature>
<feature type="disulfide bond" evidence="14">
    <location>
        <begin position="4214"/>
        <end position="4223"/>
    </location>
</feature>
<feature type="domain" description="EGF-like" evidence="18">
    <location>
        <begin position="1207"/>
        <end position="1244"/>
    </location>
</feature>
<dbReference type="InterPro" id="IPR000742">
    <property type="entry name" value="EGF"/>
</dbReference>
<feature type="domain" description="EGF-like" evidence="18">
    <location>
        <begin position="6099"/>
        <end position="6134"/>
    </location>
</feature>
<evidence type="ECO:0000256" key="3">
    <source>
        <dbReference type="ARBA" id="ARBA00022475"/>
    </source>
</evidence>
<feature type="domain" description="EGF-like" evidence="18">
    <location>
        <begin position="5437"/>
        <end position="5476"/>
    </location>
</feature>
<reference evidence="20" key="1">
    <citation type="submission" date="2016-11" db="UniProtKB">
        <authorList>
            <consortium name="WormBaseParasite"/>
        </authorList>
    </citation>
    <scope>IDENTIFICATION</scope>
</reference>
<dbReference type="GO" id="GO:0048646">
    <property type="term" value="P:anatomical structure formation involved in morphogenesis"/>
    <property type="evidence" value="ECO:0007669"/>
    <property type="project" value="UniProtKB-ARBA"/>
</dbReference>
<keyword evidence="12 14" id="KW-1015">Disulfide bond</keyword>
<organism evidence="19 20">
    <name type="scientific">Macrostomum lignano</name>
    <dbReference type="NCBI Taxonomy" id="282301"/>
    <lineage>
        <taxon>Eukaryota</taxon>
        <taxon>Metazoa</taxon>
        <taxon>Spiralia</taxon>
        <taxon>Lophotrochozoa</taxon>
        <taxon>Platyhelminthes</taxon>
        <taxon>Rhabditophora</taxon>
        <taxon>Macrostomorpha</taxon>
        <taxon>Macrostomida</taxon>
        <taxon>Macrostomidae</taxon>
        <taxon>Macrostomum</taxon>
    </lineage>
</organism>
<feature type="disulfide bond" evidence="14">
    <location>
        <begin position="3126"/>
        <end position="3135"/>
    </location>
</feature>
<dbReference type="FunFam" id="2.10.25.10:FF:000012">
    <property type="entry name" value="Delta-like protein"/>
    <property type="match status" value="1"/>
</dbReference>
<dbReference type="SUPFAM" id="SSF49899">
    <property type="entry name" value="Concanavalin A-like lectins/glucanases"/>
    <property type="match status" value="9"/>
</dbReference>
<feature type="domain" description="EGF-like" evidence="18">
    <location>
        <begin position="556"/>
        <end position="594"/>
    </location>
</feature>
<feature type="disulfide bond" evidence="14">
    <location>
        <begin position="4014"/>
        <end position="4031"/>
    </location>
</feature>
<feature type="domain" description="EGF-like" evidence="18">
    <location>
        <begin position="2916"/>
        <end position="2955"/>
    </location>
</feature>
<feature type="domain" description="EGF-like" evidence="18">
    <location>
        <begin position="4910"/>
        <end position="4947"/>
    </location>
</feature>
<feature type="transmembrane region" description="Helical" evidence="16">
    <location>
        <begin position="3025"/>
        <end position="3045"/>
    </location>
</feature>
<feature type="domain" description="Laminin G" evidence="17">
    <location>
        <begin position="6338"/>
        <end position="6563"/>
    </location>
</feature>
<evidence type="ECO:0000313" key="20">
    <source>
        <dbReference type="WBParaSite" id="maker-uti_cns_0000444-snap-gene-1.1-mRNA-1"/>
    </source>
</evidence>
<feature type="disulfide bond" evidence="14">
    <location>
        <begin position="5242"/>
        <end position="5251"/>
    </location>
</feature>
<evidence type="ECO:0000256" key="5">
    <source>
        <dbReference type="ARBA" id="ARBA00022553"/>
    </source>
</evidence>
<evidence type="ECO:0000256" key="4">
    <source>
        <dbReference type="ARBA" id="ARBA00022536"/>
    </source>
</evidence>
<dbReference type="GO" id="GO:0048863">
    <property type="term" value="P:stem cell differentiation"/>
    <property type="evidence" value="ECO:0007669"/>
    <property type="project" value="UniProtKB-ARBA"/>
</dbReference>
<feature type="domain" description="EGF-like" evidence="18">
    <location>
        <begin position="3214"/>
        <end position="3251"/>
    </location>
</feature>
<evidence type="ECO:0000259" key="18">
    <source>
        <dbReference type="PROSITE" id="PS50026"/>
    </source>
</evidence>
<feature type="region of interest" description="Disordered" evidence="15">
    <location>
        <begin position="1590"/>
        <end position="1642"/>
    </location>
</feature>
<feature type="domain" description="EGF-like" evidence="18">
    <location>
        <begin position="2682"/>
        <end position="2718"/>
    </location>
</feature>
<feature type="compositionally biased region" description="Low complexity" evidence="15">
    <location>
        <begin position="1628"/>
        <end position="1637"/>
    </location>
</feature>
<dbReference type="SMART" id="SM00282">
    <property type="entry name" value="LamG"/>
    <property type="match status" value="5"/>
</dbReference>
<evidence type="ECO:0000259" key="17">
    <source>
        <dbReference type="PROSITE" id="PS50025"/>
    </source>
</evidence>
<feature type="domain" description="EGF-like" evidence="18">
    <location>
        <begin position="633"/>
        <end position="670"/>
    </location>
</feature>
<feature type="region of interest" description="Disordered" evidence="15">
    <location>
        <begin position="3878"/>
        <end position="3904"/>
    </location>
</feature>
<feature type="disulfide bond" evidence="14">
    <location>
        <begin position="1984"/>
        <end position="1993"/>
    </location>
</feature>
<evidence type="ECO:0000256" key="13">
    <source>
        <dbReference type="ARBA" id="ARBA00023180"/>
    </source>
</evidence>
<dbReference type="Gene3D" id="2.60.120.200">
    <property type="match status" value="5"/>
</dbReference>
<feature type="domain" description="EGF-like" evidence="18">
    <location>
        <begin position="6009"/>
        <end position="6048"/>
    </location>
</feature>
<keyword evidence="19" id="KW-1185">Reference proteome</keyword>
<feature type="domain" description="EGF-like" evidence="18">
    <location>
        <begin position="3963"/>
        <end position="4001"/>
    </location>
</feature>
<feature type="disulfide bond" evidence="14">
    <location>
        <begin position="4260"/>
        <end position="4269"/>
    </location>
</feature>
<feature type="disulfide bond" evidence="14">
    <location>
        <begin position="2975"/>
        <end position="2992"/>
    </location>
</feature>
<evidence type="ECO:0000256" key="14">
    <source>
        <dbReference type="PROSITE-ProRule" id="PRU00076"/>
    </source>
</evidence>
<dbReference type="GO" id="GO:0061326">
    <property type="term" value="P:renal tubule development"/>
    <property type="evidence" value="ECO:0007669"/>
    <property type="project" value="UniProtKB-ARBA"/>
</dbReference>
<feature type="disulfide bond" evidence="14">
    <location>
        <begin position="5051"/>
        <end position="5060"/>
    </location>
</feature>
<feature type="region of interest" description="Disordered" evidence="15">
    <location>
        <begin position="900"/>
        <end position="919"/>
    </location>
</feature>
<feature type="domain" description="EGF-like" evidence="18">
    <location>
        <begin position="1246"/>
        <end position="1283"/>
    </location>
</feature>
<dbReference type="PROSITE" id="PS00022">
    <property type="entry name" value="EGF_1"/>
    <property type="match status" value="40"/>
</dbReference>
<dbReference type="PROSITE" id="PS00010">
    <property type="entry name" value="ASX_HYDROXYL"/>
    <property type="match status" value="37"/>
</dbReference>
<feature type="disulfide bond" evidence="14">
    <location>
        <begin position="5447"/>
        <end position="5464"/>
    </location>
</feature>
<dbReference type="Gene3D" id="2.10.25.10">
    <property type="entry name" value="Laminin"/>
    <property type="match status" value="55"/>
</dbReference>
<feature type="disulfide bond" evidence="14">
    <location>
        <begin position="6038"/>
        <end position="6047"/>
    </location>
</feature>
<feature type="disulfide bond" evidence="14">
    <location>
        <begin position="6124"/>
        <end position="6133"/>
    </location>
</feature>
<feature type="domain" description="EGF-like" evidence="18">
    <location>
        <begin position="672"/>
        <end position="708"/>
    </location>
</feature>
<feature type="transmembrane region" description="Helical" evidence="16">
    <location>
        <begin position="5728"/>
        <end position="5748"/>
    </location>
</feature>
<feature type="domain" description="EGF-like" evidence="18">
    <location>
        <begin position="3406"/>
        <end position="3445"/>
    </location>
</feature>
<evidence type="ECO:0000256" key="2">
    <source>
        <dbReference type="ARBA" id="ARBA00022473"/>
    </source>
</evidence>
<dbReference type="Proteomes" id="UP000095280">
    <property type="component" value="Unplaced"/>
</dbReference>
<keyword evidence="11 16" id="KW-0472">Membrane</keyword>
<protein>
    <submittedName>
        <fullName evidence="20">EGF-like domain-containing protein</fullName>
    </submittedName>
</protein>
<feature type="domain" description="EGF-like" evidence="18">
    <location>
        <begin position="3672"/>
        <end position="3710"/>
    </location>
</feature>
<keyword evidence="7" id="KW-0732">Signal</keyword>
<dbReference type="SMART" id="SM00181">
    <property type="entry name" value="EGF"/>
    <property type="match status" value="64"/>
</dbReference>
<dbReference type="GO" id="GO:0002064">
    <property type="term" value="P:epithelial cell development"/>
    <property type="evidence" value="ECO:0007669"/>
    <property type="project" value="UniProtKB-ARBA"/>
</dbReference>
<feature type="region of interest" description="Disordered" evidence="15">
    <location>
        <begin position="2763"/>
        <end position="2805"/>
    </location>
</feature>
<feature type="domain" description="EGF-like" evidence="18">
    <location>
        <begin position="4003"/>
        <end position="4043"/>
    </location>
</feature>
<dbReference type="GO" id="GO:0005509">
    <property type="term" value="F:calcium ion binding"/>
    <property type="evidence" value="ECO:0007669"/>
    <property type="project" value="InterPro"/>
</dbReference>
<feature type="disulfide bond" evidence="14">
    <location>
        <begin position="3070"/>
        <end position="3087"/>
    </location>
</feature>
<feature type="disulfide bond" evidence="14">
    <location>
        <begin position="3089"/>
        <end position="3098"/>
    </location>
</feature>
<dbReference type="GO" id="GO:0035282">
    <property type="term" value="P:segmentation"/>
    <property type="evidence" value="ECO:0007669"/>
    <property type="project" value="UniProtKB-ARBA"/>
</dbReference>
<keyword evidence="9" id="KW-0221">Differentiation</keyword>
<dbReference type="SUPFAM" id="SSF57184">
    <property type="entry name" value="Growth factor receptor domain"/>
    <property type="match status" value="2"/>
</dbReference>
<feature type="domain" description="EGF-like" evidence="18">
    <location>
        <begin position="1170"/>
        <end position="1205"/>
    </location>
</feature>
<feature type="domain" description="EGF-like" evidence="18">
    <location>
        <begin position="3253"/>
        <end position="3290"/>
    </location>
</feature>
<feature type="domain" description="EGF-like" evidence="18">
    <location>
        <begin position="4083"/>
        <end position="4142"/>
    </location>
</feature>
<dbReference type="InterPro" id="IPR000152">
    <property type="entry name" value="EGF-type_Asp/Asn_hydroxyl_site"/>
</dbReference>
<dbReference type="GO" id="GO:0060255">
    <property type="term" value="P:regulation of macromolecule metabolic process"/>
    <property type="evidence" value="ECO:0007669"/>
    <property type="project" value="UniProtKB-ARBA"/>
</dbReference>
<keyword evidence="5" id="KW-0597">Phosphoprotein</keyword>
<feature type="disulfide bond" evidence="14">
    <location>
        <begin position="1139"/>
        <end position="1156"/>
    </location>
</feature>
<feature type="disulfide bond" evidence="14">
    <location>
        <begin position="4071"/>
        <end position="4080"/>
    </location>
</feature>
<feature type="disulfide bond" evidence="14">
    <location>
        <begin position="4838"/>
        <end position="4848"/>
    </location>
</feature>
<feature type="disulfide bond" evidence="14">
    <location>
        <begin position="5155"/>
        <end position="5164"/>
    </location>
</feature>
<dbReference type="FunFam" id="2.10.25.10:FF:000321">
    <property type="entry name" value="Protein delta homolog 1"/>
    <property type="match status" value="4"/>
</dbReference>
<feature type="domain" description="EGF-like" evidence="18">
    <location>
        <begin position="4871"/>
        <end position="4908"/>
    </location>
</feature>
<evidence type="ECO:0000313" key="19">
    <source>
        <dbReference type="Proteomes" id="UP000095280"/>
    </source>
</evidence>
<feature type="domain" description="EGF-like" evidence="18">
    <location>
        <begin position="3101"/>
        <end position="3136"/>
    </location>
</feature>
<feature type="disulfide bond" evidence="14">
    <location>
        <begin position="4132"/>
        <end position="4141"/>
    </location>
</feature>
<feature type="compositionally biased region" description="Polar residues" evidence="15">
    <location>
        <begin position="5877"/>
        <end position="5908"/>
    </location>
</feature>
<feature type="disulfide bond" evidence="14">
    <location>
        <begin position="3105"/>
        <end position="3115"/>
    </location>
</feature>
<feature type="compositionally biased region" description="Low complexity" evidence="15">
    <location>
        <begin position="320"/>
        <end position="330"/>
    </location>
</feature>
<feature type="disulfide bond" evidence="14">
    <location>
        <begin position="6103"/>
        <end position="6113"/>
    </location>
</feature>
<feature type="disulfide bond" evidence="14">
    <location>
        <begin position="3317"/>
        <end position="3326"/>
    </location>
</feature>
<feature type="region of interest" description="Disordered" evidence="15">
    <location>
        <begin position="806"/>
        <end position="832"/>
    </location>
</feature>
<feature type="disulfide bond" evidence="14">
    <location>
        <begin position="3972"/>
        <end position="3989"/>
    </location>
</feature>
<dbReference type="GO" id="GO:0051093">
    <property type="term" value="P:negative regulation of developmental process"/>
    <property type="evidence" value="ECO:0007669"/>
    <property type="project" value="UniProtKB-ARBA"/>
</dbReference>
<feature type="domain" description="EGF-like" evidence="18">
    <location>
        <begin position="5167"/>
        <end position="5206"/>
    </location>
</feature>
<feature type="domain" description="EGF-like" evidence="18">
    <location>
        <begin position="1285"/>
        <end position="1320"/>
    </location>
</feature>
<dbReference type="GO" id="GO:0003008">
    <property type="term" value="P:system process"/>
    <property type="evidence" value="ECO:0007669"/>
    <property type="project" value="UniProtKB-ARBA"/>
</dbReference>
<dbReference type="FunFam" id="2.10.25.10:FF:000006">
    <property type="entry name" value="Versican core protein-like isoform 1"/>
    <property type="match status" value="3"/>
</dbReference>
<feature type="disulfide bond" evidence="14">
    <location>
        <begin position="5196"/>
        <end position="5205"/>
    </location>
</feature>
<feature type="domain" description="EGF-like" evidence="18">
    <location>
        <begin position="2165"/>
        <end position="2204"/>
    </location>
</feature>
<feature type="transmembrane region" description="Helical" evidence="16">
    <location>
        <begin position="2726"/>
        <end position="2750"/>
    </location>
</feature>
<feature type="disulfide bond" evidence="14">
    <location>
        <begin position="3394"/>
        <end position="3403"/>
    </location>
</feature>
<feature type="domain" description="Laminin G" evidence="17">
    <location>
        <begin position="3454"/>
        <end position="3676"/>
    </location>
</feature>
<comment type="subcellular location">
    <subcellularLocation>
        <location evidence="1">Apical cell membrane</location>
        <topology evidence="1">Single-pass type I membrane protein</topology>
    </subcellularLocation>
</comment>
<feature type="transmembrane region" description="Helical" evidence="16">
    <location>
        <begin position="5755"/>
        <end position="5775"/>
    </location>
</feature>
<feature type="domain" description="EGF-like" evidence="18">
    <location>
        <begin position="2966"/>
        <end position="3004"/>
    </location>
</feature>
<dbReference type="GO" id="GO:0048592">
    <property type="term" value="P:eye morphogenesis"/>
    <property type="evidence" value="ECO:0007669"/>
    <property type="project" value="UniProtKB-ARBA"/>
</dbReference>
<feature type="disulfide bond" evidence="14">
    <location>
        <begin position="3435"/>
        <end position="3444"/>
    </location>
</feature>
<dbReference type="Pfam" id="PF00008">
    <property type="entry name" value="EGF"/>
    <property type="match status" value="13"/>
</dbReference>
<feature type="disulfide bond" evidence="14">
    <location>
        <begin position="1365"/>
        <end position="1375"/>
    </location>
</feature>
<feature type="compositionally biased region" description="Basic residues" evidence="15">
    <location>
        <begin position="310"/>
        <end position="319"/>
    </location>
</feature>
<dbReference type="FunFam" id="2.10.25.10:FF:000565">
    <property type="entry name" value="Predicted protein"/>
    <property type="match status" value="1"/>
</dbReference>
<dbReference type="PROSITE" id="PS01187">
    <property type="entry name" value="EGF_CA"/>
    <property type="match status" value="12"/>
</dbReference>
<feature type="disulfide bond" evidence="14">
    <location>
        <begin position="1158"/>
        <end position="1167"/>
    </location>
</feature>
<feature type="disulfide bond" evidence="14">
    <location>
        <begin position="4974"/>
        <end position="4983"/>
    </location>
</feature>
<feature type="disulfide bond" evidence="14">
    <location>
        <begin position="1310"/>
        <end position="1319"/>
    </location>
</feature>
<feature type="domain" description="EGF-like" evidence="18">
    <location>
        <begin position="5124"/>
        <end position="5165"/>
    </location>
</feature>